<feature type="chain" id="PRO_5025530819" evidence="1">
    <location>
        <begin position="19"/>
        <end position="112"/>
    </location>
</feature>
<feature type="signal peptide" evidence="1">
    <location>
        <begin position="1"/>
        <end position="18"/>
    </location>
</feature>
<dbReference type="EMBL" id="GIFC01007971">
    <property type="protein sequence ID" value="MXU90054.1"/>
    <property type="molecule type" value="Transcribed_RNA"/>
</dbReference>
<name>A0A6B0UKC9_IXORI</name>
<evidence type="ECO:0000313" key="2">
    <source>
        <dbReference type="EMBL" id="MXU90054.1"/>
    </source>
</evidence>
<organism evidence="2">
    <name type="scientific">Ixodes ricinus</name>
    <name type="common">Common tick</name>
    <name type="synonym">Acarus ricinus</name>
    <dbReference type="NCBI Taxonomy" id="34613"/>
    <lineage>
        <taxon>Eukaryota</taxon>
        <taxon>Metazoa</taxon>
        <taxon>Ecdysozoa</taxon>
        <taxon>Arthropoda</taxon>
        <taxon>Chelicerata</taxon>
        <taxon>Arachnida</taxon>
        <taxon>Acari</taxon>
        <taxon>Parasitiformes</taxon>
        <taxon>Ixodida</taxon>
        <taxon>Ixodoidea</taxon>
        <taxon>Ixodidae</taxon>
        <taxon>Ixodinae</taxon>
        <taxon>Ixodes</taxon>
    </lineage>
</organism>
<reference evidence="2" key="1">
    <citation type="submission" date="2019-12" db="EMBL/GenBank/DDBJ databases">
        <title>An insight into the sialome of adult female Ixodes ricinus ticks feeding for 6 days.</title>
        <authorList>
            <person name="Perner J."/>
            <person name="Ribeiro J.M.C."/>
        </authorList>
    </citation>
    <scope>NUCLEOTIDE SEQUENCE</scope>
    <source>
        <strain evidence="2">Semi-engorged</strain>
        <tissue evidence="2">Salivary glands</tissue>
    </source>
</reference>
<protein>
    <submittedName>
        <fullName evidence="2">Putative secreted protein</fullName>
    </submittedName>
</protein>
<keyword evidence="1" id="KW-0732">Signal</keyword>
<accession>A0A6B0UKC9</accession>
<proteinExistence type="predicted"/>
<evidence type="ECO:0000256" key="1">
    <source>
        <dbReference type="SAM" id="SignalP"/>
    </source>
</evidence>
<dbReference type="AlphaFoldDB" id="A0A6B0UKC9"/>
<sequence length="112" mass="12691">MLGLFINFLITSYKTFLATPIEMLLSFSCVKCLPDLRNHLSTVELLVVFWQFLELFQSPCDQAKGFSSWQGIFVSVGIVFVVQSGLQVSPEDVHGNTKVQCSHIMEPQGWYK</sequence>